<proteinExistence type="predicted"/>
<evidence type="ECO:0000313" key="1">
    <source>
        <dbReference type="EMBL" id="KAI3777995.1"/>
    </source>
</evidence>
<name>A0ACB9G4K2_CICIN</name>
<keyword evidence="2" id="KW-1185">Reference proteome</keyword>
<reference evidence="2" key="1">
    <citation type="journal article" date="2022" name="Mol. Ecol. Resour.">
        <title>The genomes of chicory, endive, great burdock and yacon provide insights into Asteraceae palaeo-polyploidization history and plant inulin production.</title>
        <authorList>
            <person name="Fan W."/>
            <person name="Wang S."/>
            <person name="Wang H."/>
            <person name="Wang A."/>
            <person name="Jiang F."/>
            <person name="Liu H."/>
            <person name="Zhao H."/>
            <person name="Xu D."/>
            <person name="Zhang Y."/>
        </authorList>
    </citation>
    <scope>NUCLEOTIDE SEQUENCE [LARGE SCALE GENOMIC DNA]</scope>
    <source>
        <strain evidence="2">cv. Punajuju</strain>
    </source>
</reference>
<dbReference type="EMBL" id="CM042010">
    <property type="protein sequence ID" value="KAI3777995.1"/>
    <property type="molecule type" value="Genomic_DNA"/>
</dbReference>
<reference evidence="1 2" key="2">
    <citation type="journal article" date="2022" name="Mol. Ecol. Resour.">
        <title>The genomes of chicory, endive, great burdock and yacon provide insights into Asteraceae paleo-polyploidization history and plant inulin production.</title>
        <authorList>
            <person name="Fan W."/>
            <person name="Wang S."/>
            <person name="Wang H."/>
            <person name="Wang A."/>
            <person name="Jiang F."/>
            <person name="Liu H."/>
            <person name="Zhao H."/>
            <person name="Xu D."/>
            <person name="Zhang Y."/>
        </authorList>
    </citation>
    <scope>NUCLEOTIDE SEQUENCE [LARGE SCALE GENOMIC DNA]</scope>
    <source>
        <strain evidence="2">cv. Punajuju</strain>
        <tissue evidence="1">Leaves</tissue>
    </source>
</reference>
<organism evidence="1 2">
    <name type="scientific">Cichorium intybus</name>
    <name type="common">Chicory</name>
    <dbReference type="NCBI Taxonomy" id="13427"/>
    <lineage>
        <taxon>Eukaryota</taxon>
        <taxon>Viridiplantae</taxon>
        <taxon>Streptophyta</taxon>
        <taxon>Embryophyta</taxon>
        <taxon>Tracheophyta</taxon>
        <taxon>Spermatophyta</taxon>
        <taxon>Magnoliopsida</taxon>
        <taxon>eudicotyledons</taxon>
        <taxon>Gunneridae</taxon>
        <taxon>Pentapetalae</taxon>
        <taxon>asterids</taxon>
        <taxon>campanulids</taxon>
        <taxon>Asterales</taxon>
        <taxon>Asteraceae</taxon>
        <taxon>Cichorioideae</taxon>
        <taxon>Cichorieae</taxon>
        <taxon>Cichoriinae</taxon>
        <taxon>Cichorium</taxon>
    </lineage>
</organism>
<sequence length="146" mass="16227">MSSAASAFNYPSVVSRCCLRFDCLSIQEVLVNVGRRDSELELPQVAVAGRPKQRTNISIKSMASTTNRIDVGFDVKGINGEKWVTFGGCLHRFPLIGGEDKKNMLKGTYTHTFCSLKQARPRSFLNYEALAINLQINVPVVVVWEC</sequence>
<accession>A0ACB9G4K2</accession>
<evidence type="ECO:0000313" key="2">
    <source>
        <dbReference type="Proteomes" id="UP001055811"/>
    </source>
</evidence>
<comment type="caution">
    <text evidence="1">The sequence shown here is derived from an EMBL/GenBank/DDBJ whole genome shotgun (WGS) entry which is preliminary data.</text>
</comment>
<dbReference type="Proteomes" id="UP001055811">
    <property type="component" value="Linkage Group LG02"/>
</dbReference>
<gene>
    <name evidence="1" type="ORF">L2E82_06939</name>
</gene>
<protein>
    <submittedName>
        <fullName evidence="1">Uncharacterized protein</fullName>
    </submittedName>
</protein>